<evidence type="ECO:0000256" key="1">
    <source>
        <dbReference type="SAM" id="SignalP"/>
    </source>
</evidence>
<proteinExistence type="predicted"/>
<comment type="caution">
    <text evidence="3">The sequence shown here is derived from an EMBL/GenBank/DDBJ whole genome shotgun (WGS) entry which is preliminary data.</text>
</comment>
<reference evidence="3 4" key="1">
    <citation type="journal article" date="2015" name="Int. J. Syst. Evol. Microbiol.">
        <title>Carboxylicivirga linearis sp. nov., isolated from a sea cucumber culture pond.</title>
        <authorList>
            <person name="Wang F.Q."/>
            <person name="Zhou Y.X."/>
            <person name="Lin X.Z."/>
            <person name="Chen G.J."/>
            <person name="Du Z.J."/>
        </authorList>
    </citation>
    <scope>NUCLEOTIDE SEQUENCE [LARGE SCALE GENOMIC DNA]</scope>
    <source>
        <strain evidence="3 4">FB218</strain>
    </source>
</reference>
<dbReference type="PANTHER" id="PTHR34406:SF1">
    <property type="entry name" value="PROTEIN YCEI"/>
    <property type="match status" value="1"/>
</dbReference>
<organism evidence="3 4">
    <name type="scientific">Carboxylicivirga linearis</name>
    <dbReference type="NCBI Taxonomy" id="1628157"/>
    <lineage>
        <taxon>Bacteria</taxon>
        <taxon>Pseudomonadati</taxon>
        <taxon>Bacteroidota</taxon>
        <taxon>Bacteroidia</taxon>
        <taxon>Marinilabiliales</taxon>
        <taxon>Marinilabiliaceae</taxon>
        <taxon>Carboxylicivirga</taxon>
    </lineage>
</organism>
<evidence type="ECO:0000259" key="2">
    <source>
        <dbReference type="SMART" id="SM00867"/>
    </source>
</evidence>
<feature type="domain" description="Lipid/polyisoprenoid-binding YceI-like" evidence="2">
    <location>
        <begin position="22"/>
        <end position="187"/>
    </location>
</feature>
<evidence type="ECO:0000313" key="3">
    <source>
        <dbReference type="EMBL" id="MBS2098812.1"/>
    </source>
</evidence>
<dbReference type="PANTHER" id="PTHR34406">
    <property type="entry name" value="PROTEIN YCEI"/>
    <property type="match status" value="1"/>
</dbReference>
<dbReference type="InterPro" id="IPR036761">
    <property type="entry name" value="TTHA0802/YceI-like_sf"/>
</dbReference>
<dbReference type="SMART" id="SM00867">
    <property type="entry name" value="YceI"/>
    <property type="match status" value="1"/>
</dbReference>
<gene>
    <name evidence="3" type="ORF">KEM10_11025</name>
</gene>
<dbReference type="Pfam" id="PF04264">
    <property type="entry name" value="YceI"/>
    <property type="match status" value="1"/>
</dbReference>
<keyword evidence="1" id="KW-0732">Signal</keyword>
<protein>
    <submittedName>
        <fullName evidence="3">YceI family protein</fullName>
    </submittedName>
</protein>
<dbReference type="InterPro" id="IPR007372">
    <property type="entry name" value="Lipid/polyisoprenoid-bd_YceI"/>
</dbReference>
<dbReference type="SUPFAM" id="SSF101874">
    <property type="entry name" value="YceI-like"/>
    <property type="match status" value="1"/>
</dbReference>
<name>A0ABS5JVA1_9BACT</name>
<feature type="signal peptide" evidence="1">
    <location>
        <begin position="1"/>
        <end position="20"/>
    </location>
</feature>
<dbReference type="Gene3D" id="2.40.128.110">
    <property type="entry name" value="Lipid/polyisoprenoid-binding, YceI-like"/>
    <property type="match status" value="1"/>
</dbReference>
<feature type="chain" id="PRO_5045049502" evidence="1">
    <location>
        <begin position="21"/>
        <end position="187"/>
    </location>
</feature>
<dbReference type="RefSeq" id="WP_212216054.1">
    <property type="nucleotide sequence ID" value="NZ_JAGUCO010000006.1"/>
</dbReference>
<dbReference type="Proteomes" id="UP000708576">
    <property type="component" value="Unassembled WGS sequence"/>
</dbReference>
<keyword evidence="4" id="KW-1185">Reference proteome</keyword>
<dbReference type="EMBL" id="JAGUCO010000006">
    <property type="protein sequence ID" value="MBS2098812.1"/>
    <property type="molecule type" value="Genomic_DNA"/>
</dbReference>
<accession>A0ABS5JVA1</accession>
<evidence type="ECO:0000313" key="4">
    <source>
        <dbReference type="Proteomes" id="UP000708576"/>
    </source>
</evidence>
<sequence length="187" mass="20797">MKITSMLAVLVLLVGTIANAQSKKVDIKKSEIEWDAKKVTGEHNGNILFQSGVLEFEGDKLTGGEFVVDMTSITNLDIESDEYKQKLIGHLKSDDFFSVSTYPTSKLALTSVKSMGDGYHVNGKLTIKGKTHPIEFHVTKSDGVYKGSMTVDRTKYDVRYGSGKFFDDLGDKMIYDDFTLTFKVVTK</sequence>